<protein>
    <submittedName>
        <fullName evidence="1">Uncharacterized protein</fullName>
    </submittedName>
</protein>
<accession>A0A2S7UT89</accession>
<comment type="caution">
    <text evidence="1">The sequence shown here is derived from an EMBL/GenBank/DDBJ whole genome shotgun (WGS) entry which is preliminary data.</text>
</comment>
<keyword evidence="2" id="KW-1185">Reference proteome</keyword>
<dbReference type="Proteomes" id="UP000239007">
    <property type="component" value="Unassembled WGS sequence"/>
</dbReference>
<dbReference type="AlphaFoldDB" id="A0A2S7UT89"/>
<sequence length="246" mass="27913">MLKTGFKIFTYLVLLLVIGFLVKPMPDFPHHNPVTLPWQIQDTSLAQTNYQYLENGQILISITHVPLIDITPKMLTWFYQNLPVSSVQIGQEILPWYQIFHPSEHQSINILQSTTDGSIGLGIGALIEKKQWFGSYNSLTTERVMAFSEQGMTLKPELAGLSFAQVEHLFIKTKTGTQYQVSSLIGSDLPIIGPVINLIIRYKILPEDMLKQSIRHQVEEVSNLNAFLPTLYQADKQGTHYLLTQD</sequence>
<evidence type="ECO:0000313" key="1">
    <source>
        <dbReference type="EMBL" id="PQJ52959.1"/>
    </source>
</evidence>
<proteinExistence type="predicted"/>
<name>A0A2S7UT89_9GAMM</name>
<gene>
    <name evidence="1" type="ORF">BTO11_04345</name>
</gene>
<dbReference type="EMBL" id="MSCH01000003">
    <property type="protein sequence ID" value="PQJ52959.1"/>
    <property type="molecule type" value="Genomic_DNA"/>
</dbReference>
<organism evidence="1 2">
    <name type="scientific">Psychrosphaera saromensis</name>
    <dbReference type="NCBI Taxonomy" id="716813"/>
    <lineage>
        <taxon>Bacteria</taxon>
        <taxon>Pseudomonadati</taxon>
        <taxon>Pseudomonadota</taxon>
        <taxon>Gammaproteobacteria</taxon>
        <taxon>Alteromonadales</taxon>
        <taxon>Pseudoalteromonadaceae</taxon>
        <taxon>Psychrosphaera</taxon>
    </lineage>
</organism>
<evidence type="ECO:0000313" key="2">
    <source>
        <dbReference type="Proteomes" id="UP000239007"/>
    </source>
</evidence>
<reference evidence="1 2" key="1">
    <citation type="submission" date="2016-12" db="EMBL/GenBank/DDBJ databases">
        <title>Diversity of luminous bacteria.</title>
        <authorList>
            <person name="Yoshizawa S."/>
            <person name="Kogure K."/>
        </authorList>
    </citation>
    <scope>NUCLEOTIDE SEQUENCE [LARGE SCALE GENOMIC DNA]</scope>
    <source>
        <strain evidence="1 2">SA4-48</strain>
    </source>
</reference>